<dbReference type="AlphaFoldDB" id="A0A1V4SL60"/>
<comment type="caution">
    <text evidence="5">The sequence shown here is derived from an EMBL/GenBank/DDBJ whole genome shotgun (WGS) entry which is preliminary data.</text>
</comment>
<dbReference type="InterPro" id="IPR000743">
    <property type="entry name" value="Glyco_hydro_28"/>
</dbReference>
<accession>A0A1V4SL60</accession>
<reference evidence="5 6" key="1">
    <citation type="submission" date="2017-03" db="EMBL/GenBank/DDBJ databases">
        <title>Genome sequence of Clostridium hungatei DSM 14427.</title>
        <authorList>
            <person name="Poehlein A."/>
            <person name="Daniel R."/>
        </authorList>
    </citation>
    <scope>NUCLEOTIDE SEQUENCE [LARGE SCALE GENOMIC DNA]</scope>
    <source>
        <strain evidence="5 6">DSM 14427</strain>
    </source>
</reference>
<evidence type="ECO:0000256" key="1">
    <source>
        <dbReference type="ARBA" id="ARBA00008834"/>
    </source>
</evidence>
<dbReference type="Proteomes" id="UP000191554">
    <property type="component" value="Unassembled WGS sequence"/>
</dbReference>
<proteinExistence type="inferred from homology"/>
<keyword evidence="2 4" id="KW-0378">Hydrolase</keyword>
<protein>
    <submittedName>
        <fullName evidence="5">Polygalacturonase</fullName>
        <ecNumber evidence="5">3.2.1.15</ecNumber>
    </submittedName>
</protein>
<evidence type="ECO:0000256" key="2">
    <source>
        <dbReference type="ARBA" id="ARBA00022801"/>
    </source>
</evidence>
<dbReference type="STRING" id="48256.CLHUN_17800"/>
<dbReference type="SUPFAM" id="SSF49899">
    <property type="entry name" value="Concanavalin A-like lectins/glucanases"/>
    <property type="match status" value="1"/>
</dbReference>
<dbReference type="OrthoDB" id="9795222at2"/>
<keyword evidence="3 4" id="KW-0326">Glycosidase</keyword>
<evidence type="ECO:0000313" key="6">
    <source>
        <dbReference type="Proteomes" id="UP000191554"/>
    </source>
</evidence>
<evidence type="ECO:0000256" key="3">
    <source>
        <dbReference type="ARBA" id="ARBA00023295"/>
    </source>
</evidence>
<organism evidence="5 6">
    <name type="scientific">Ruminiclostridium hungatei</name>
    <name type="common">Clostridium hungatei</name>
    <dbReference type="NCBI Taxonomy" id="48256"/>
    <lineage>
        <taxon>Bacteria</taxon>
        <taxon>Bacillati</taxon>
        <taxon>Bacillota</taxon>
        <taxon>Clostridia</taxon>
        <taxon>Eubacteriales</taxon>
        <taxon>Oscillospiraceae</taxon>
        <taxon>Ruminiclostridium</taxon>
    </lineage>
</organism>
<dbReference type="PANTHER" id="PTHR31339">
    <property type="entry name" value="PECTIN LYASE-RELATED"/>
    <property type="match status" value="1"/>
</dbReference>
<dbReference type="InterPro" id="IPR012334">
    <property type="entry name" value="Pectin_lyas_fold"/>
</dbReference>
<dbReference type="SUPFAM" id="SSF51126">
    <property type="entry name" value="Pectin lyase-like"/>
    <property type="match status" value="1"/>
</dbReference>
<dbReference type="EC" id="3.2.1.15" evidence="5"/>
<gene>
    <name evidence="5" type="primary">pgl_2</name>
    <name evidence="5" type="ORF">CLHUN_17800</name>
</gene>
<comment type="similarity">
    <text evidence="1 4">Belongs to the glycosyl hydrolase 28 family.</text>
</comment>
<dbReference type="InterPro" id="IPR011050">
    <property type="entry name" value="Pectin_lyase_fold/virulence"/>
</dbReference>
<dbReference type="PANTHER" id="PTHR31339:SF9">
    <property type="entry name" value="PLASMIN AND FIBRONECTIN-BINDING PROTEIN A"/>
    <property type="match status" value="1"/>
</dbReference>
<dbReference type="Gene3D" id="2.160.20.10">
    <property type="entry name" value="Single-stranded right-handed beta-helix, Pectin lyase-like"/>
    <property type="match status" value="1"/>
</dbReference>
<evidence type="ECO:0000313" key="5">
    <source>
        <dbReference type="EMBL" id="OPX44226.1"/>
    </source>
</evidence>
<dbReference type="Pfam" id="PF00295">
    <property type="entry name" value="Glyco_hydro_28"/>
    <property type="match status" value="1"/>
</dbReference>
<dbReference type="InterPro" id="IPR051801">
    <property type="entry name" value="GH28_Enzymes"/>
</dbReference>
<dbReference type="InterPro" id="IPR013320">
    <property type="entry name" value="ConA-like_dom_sf"/>
</dbReference>
<sequence>MHMDHKKRRADCSSRMDVAQLSDIRYTVYDNETFYIQGEGNARNWHFDALSGKIVVSVLVKLDNPTRGVNIATLYSETGEKLLEVNTEGAFFYGYDGSRKYKLCHYNSDDWYYVYISVDIKANTYSLYIDGERQLLNAKLMHAARSLASFSMGSAGGTICSRLVCIYRNPIQSVFDAAMGGKIWSAKDRGVIADGKTNVTGELQTLIDECGEAGGGVVYLQEGTYLSCSIELRENVTLYIEGDAVLKGVLDRDAYPARISRDNPNWNMLVQGPQKSLIYADGKNNIRIMGGGTIDGSGDFQGPYGSESSRPCAVLLVGCDNAVICDLYVTDAGMWTIPVVECDRLYIRDINEYSCWYPNRDGIDICDCLDVLIENCSLKSDDDTICFKSGNESGCDNVLVRNCMVISTMANGIKFGTYSYGGFTNCTVQDCIVKDTRTCGISIQSVDGGIIDNLLFERLIINNVESAFFILIGDKGRTPHWGEKRIGSIKNVYFKDIEVNQVRRNYGTYLGGYKKEGIVYPIRNIYFQNVNAVFPGGAHEIPGSPAELGSQYPESNCFGILPASAYYIRHGENIVFENCSTKIALNDAREKIVFEEEG</sequence>
<dbReference type="GO" id="GO:0005975">
    <property type="term" value="P:carbohydrate metabolic process"/>
    <property type="evidence" value="ECO:0007669"/>
    <property type="project" value="InterPro"/>
</dbReference>
<keyword evidence="6" id="KW-1185">Reference proteome</keyword>
<evidence type="ECO:0000256" key="4">
    <source>
        <dbReference type="RuleBase" id="RU361169"/>
    </source>
</evidence>
<dbReference type="GO" id="GO:0004650">
    <property type="term" value="F:polygalacturonase activity"/>
    <property type="evidence" value="ECO:0007669"/>
    <property type="project" value="UniProtKB-EC"/>
</dbReference>
<dbReference type="EMBL" id="MZGX01000010">
    <property type="protein sequence ID" value="OPX44226.1"/>
    <property type="molecule type" value="Genomic_DNA"/>
</dbReference>
<name>A0A1V4SL60_RUMHU</name>